<dbReference type="PANTHER" id="PTHR12736:SF21">
    <property type="entry name" value="LANC-LIKE PROTEIN 2"/>
    <property type="match status" value="1"/>
</dbReference>
<feature type="binding site" evidence="2">
    <location>
        <position position="338"/>
    </location>
    <ligand>
        <name>Zn(2+)</name>
        <dbReference type="ChEBI" id="CHEBI:29105"/>
    </ligand>
</feature>
<feature type="binding site" evidence="2">
    <location>
        <position position="337"/>
    </location>
    <ligand>
        <name>Zn(2+)</name>
        <dbReference type="ChEBI" id="CHEBI:29105"/>
    </ligand>
</feature>
<evidence type="ECO:0000313" key="3">
    <source>
        <dbReference type="EMBL" id="LAB67169.1"/>
    </source>
</evidence>
<accession>A0A2P2HZJ1</accession>
<dbReference type="InterPro" id="IPR012341">
    <property type="entry name" value="6hp_glycosidase-like_sf"/>
</dbReference>
<evidence type="ECO:0000256" key="1">
    <source>
        <dbReference type="ARBA" id="ARBA00007179"/>
    </source>
</evidence>
<dbReference type="CDD" id="cd04794">
    <property type="entry name" value="euk_LANCL"/>
    <property type="match status" value="1"/>
</dbReference>
<comment type="similarity">
    <text evidence="1">Belongs to the LanC-like protein family.</text>
</comment>
<keyword evidence="2" id="KW-0479">Metal-binding</keyword>
<evidence type="ECO:0000313" key="4">
    <source>
        <dbReference type="EMBL" id="LAC21057.1"/>
    </source>
</evidence>
<dbReference type="EMBL" id="IACF01001470">
    <property type="protein sequence ID" value="LAB67169.1"/>
    <property type="molecule type" value="mRNA"/>
</dbReference>
<reference evidence="3" key="2">
    <citation type="journal article" date="2018" name="Biosci. Biotechnol. Biochem.">
        <title>Polysaccharide hydrolase of the hadal zone amphipods Hirondellea gigas.</title>
        <authorList>
            <person name="Kobayashi H."/>
            <person name="Nagahama T."/>
            <person name="Arai W."/>
            <person name="Sasagawa Y."/>
            <person name="Umeda M."/>
            <person name="Hayashi T."/>
            <person name="Nikaido I."/>
            <person name="Watanabe H."/>
            <person name="Oguri K."/>
            <person name="Kitazato H."/>
            <person name="Fujioka K."/>
            <person name="Kido Y."/>
            <person name="Takami H."/>
        </authorList>
    </citation>
    <scope>NUCLEOTIDE SEQUENCE</scope>
    <source>
        <tissue evidence="3">Whole body</tissue>
    </source>
</reference>
<dbReference type="GO" id="GO:0005975">
    <property type="term" value="P:carbohydrate metabolic process"/>
    <property type="evidence" value="ECO:0007669"/>
    <property type="project" value="InterPro"/>
</dbReference>
<dbReference type="GO" id="GO:0005886">
    <property type="term" value="C:plasma membrane"/>
    <property type="evidence" value="ECO:0007669"/>
    <property type="project" value="TreeGrafter"/>
</dbReference>
<dbReference type="InterPro" id="IPR007822">
    <property type="entry name" value="LANC-like"/>
</dbReference>
<dbReference type="GO" id="GO:0031179">
    <property type="term" value="P:peptide modification"/>
    <property type="evidence" value="ECO:0007669"/>
    <property type="project" value="InterPro"/>
</dbReference>
<dbReference type="SMART" id="SM01260">
    <property type="entry name" value="LANC_like"/>
    <property type="match status" value="1"/>
</dbReference>
<dbReference type="Gene3D" id="1.50.10.10">
    <property type="match status" value="1"/>
</dbReference>
<proteinExistence type="evidence at transcript level"/>
<name>A0A2P2HZJ1_9CRUS</name>
<protein>
    <submittedName>
        <fullName evidence="3">LanC-like protein 1</fullName>
    </submittedName>
</protein>
<dbReference type="InterPro" id="IPR020464">
    <property type="entry name" value="LanC-like_prot_euk"/>
</dbReference>
<reference evidence="4" key="1">
    <citation type="submission" date="2017-11" db="EMBL/GenBank/DDBJ databases">
        <title>The sensing device of the deep-sea amphipod.</title>
        <authorList>
            <person name="Kobayashi H."/>
            <person name="Nagahama T."/>
            <person name="Arai W."/>
            <person name="Sasagawa Y."/>
            <person name="Umeda M."/>
            <person name="Hayashi T."/>
            <person name="Nikaido I."/>
            <person name="Watanabe H."/>
            <person name="Oguri K."/>
            <person name="Kitazato H."/>
            <person name="Fujioka K."/>
            <person name="Kido Y."/>
            <person name="Takami H."/>
        </authorList>
    </citation>
    <scope>NUCLEOTIDE SEQUENCE</scope>
    <source>
        <tissue evidence="4">Whole body</tissue>
    </source>
</reference>
<dbReference type="SUPFAM" id="SSF158745">
    <property type="entry name" value="LanC-like"/>
    <property type="match status" value="1"/>
</dbReference>
<dbReference type="EMBL" id="IACT01001724">
    <property type="protein sequence ID" value="LAC21057.1"/>
    <property type="molecule type" value="mRNA"/>
</dbReference>
<sequence length="417" mass="45389">MSRHFQNSFPEYSAEVSKDILDVSAGGAKITSEYRKTLLKVIDELQAVIEQNTKQWRSNSDVSVYTGVAGQAVMLLQRYYTLDDNSALQKAEELVAICLQSVGRSSKTRVTYLCGDAGPLTCAALTAQAAGGTGPLGTPDQYIDRLLSLSESVVKGSHGLPDELLYGRVGYIYSLLLLHRSKVSSSSRIAAVLPSICEAVLKSGEKLAGAAWPPASCPLMYEWHGKRYYGAAHGIAGILIVLMQARDYLPPGALETLIRPSVDYMQRQLFPSGNLPSSEGSGSGDKLVHWCHGAPAAVLLFAMAYKVFESTQYLQAARKCCAVVWQRGLLKKGYGLCHGSAGNAYCFLYMYQVTGEAEYLYQACQFGSWCQQYGEHGCSVPDRPYSLFEGLAGNMHFLLDLTRVDQAVFPGLILPLA</sequence>
<dbReference type="Pfam" id="PF05147">
    <property type="entry name" value="LANC_like"/>
    <property type="match status" value="1"/>
</dbReference>
<evidence type="ECO:0000256" key="2">
    <source>
        <dbReference type="PIRSR" id="PIRSR607822-1"/>
    </source>
</evidence>
<dbReference type="PANTHER" id="PTHR12736">
    <property type="entry name" value="LANC-LIKE PROTEIN"/>
    <property type="match status" value="1"/>
</dbReference>
<dbReference type="AlphaFoldDB" id="A0A2P2HZJ1"/>
<organism evidence="3">
    <name type="scientific">Hirondellea gigas</name>
    <dbReference type="NCBI Taxonomy" id="1518452"/>
    <lineage>
        <taxon>Eukaryota</taxon>
        <taxon>Metazoa</taxon>
        <taxon>Ecdysozoa</taxon>
        <taxon>Arthropoda</taxon>
        <taxon>Crustacea</taxon>
        <taxon>Multicrustacea</taxon>
        <taxon>Malacostraca</taxon>
        <taxon>Eumalacostraca</taxon>
        <taxon>Peracarida</taxon>
        <taxon>Amphipoda</taxon>
        <taxon>Amphilochidea</taxon>
        <taxon>Lysianassida</taxon>
        <taxon>Lysianassidira</taxon>
        <taxon>Lysianassoidea</taxon>
        <taxon>Lysianassidae</taxon>
        <taxon>Hirondellea</taxon>
    </lineage>
</organism>
<feature type="binding site" evidence="2">
    <location>
        <position position="291"/>
    </location>
    <ligand>
        <name>Zn(2+)</name>
        <dbReference type="ChEBI" id="CHEBI:29105"/>
    </ligand>
</feature>
<dbReference type="PRINTS" id="PR01950">
    <property type="entry name" value="LANCSUPER"/>
</dbReference>
<dbReference type="GO" id="GO:0046872">
    <property type="term" value="F:metal ion binding"/>
    <property type="evidence" value="ECO:0007669"/>
    <property type="project" value="UniProtKB-KW"/>
</dbReference>
<keyword evidence="2" id="KW-0862">Zinc</keyword>
<dbReference type="PRINTS" id="PR01951">
    <property type="entry name" value="LANCEUKARYTE"/>
</dbReference>